<evidence type="ECO:0000313" key="2">
    <source>
        <dbReference type="Proteomes" id="UP000245622"/>
    </source>
</evidence>
<reference evidence="1 2" key="1">
    <citation type="submission" date="2014-04" db="EMBL/GenBank/DDBJ databases">
        <authorList>
            <person name="Hornung B.V."/>
        </authorList>
    </citation>
    <scope>NUCLEOTIDE SEQUENCE [LARGE SCALE GENOMIC DNA]</scope>
    <source>
        <strain evidence="1 2">CRIB</strain>
    </source>
</reference>
<dbReference type="EMBL" id="LN555523">
    <property type="protein sequence ID" value="CED92982.1"/>
    <property type="molecule type" value="Genomic_DNA"/>
</dbReference>
<organism evidence="1 2">
    <name type="scientific">Romboutsia ilealis</name>
    <dbReference type="NCBI Taxonomy" id="1115758"/>
    <lineage>
        <taxon>Bacteria</taxon>
        <taxon>Bacillati</taxon>
        <taxon>Bacillota</taxon>
        <taxon>Clostridia</taxon>
        <taxon>Peptostreptococcales</taxon>
        <taxon>Peptostreptococcaceae</taxon>
        <taxon>Romboutsia</taxon>
    </lineage>
</organism>
<dbReference type="AlphaFoldDB" id="A0A1V1HYD4"/>
<keyword evidence="2" id="KW-1185">Reference proteome</keyword>
<dbReference type="RefSeq" id="WP_243633553.1">
    <property type="nucleotide sequence ID" value="NZ_LN555523.1"/>
</dbReference>
<dbReference type="KEGG" id="ril:CRIB_225"/>
<proteinExistence type="predicted"/>
<accession>A0A1V1HYD4</accession>
<protein>
    <submittedName>
        <fullName evidence="1">Uncharacterized protein</fullName>
    </submittedName>
</protein>
<gene>
    <name evidence="1" type="ORF">CRIB_225</name>
</gene>
<dbReference type="Proteomes" id="UP000245622">
    <property type="component" value="Chromosome 1"/>
</dbReference>
<evidence type="ECO:0000313" key="1">
    <source>
        <dbReference type="EMBL" id="CED92982.1"/>
    </source>
</evidence>
<name>A0A1V1HYD4_9FIRM</name>
<dbReference type="GeneID" id="82204404"/>
<sequence length="100" mass="11714">MANQSKEELFEKETKYCKIIRSVTVEDGDERFAIEKIYIKSLQRYEVRICLYRDCRDRINKLIPRPVDLTMDKFVALILVGLKAGVLDDDFKQELIKGLA</sequence>